<gene>
    <name evidence="3" type="ORF">BKM31_11370</name>
</gene>
<keyword evidence="1" id="KW-0413">Isomerase</keyword>
<dbReference type="OrthoDB" id="3395834at2"/>
<dbReference type="AlphaFoldDB" id="A0A1U9ZVL2"/>
<dbReference type="Gene3D" id="3.30.429.10">
    <property type="entry name" value="Macrophage Migration Inhibitory Factor"/>
    <property type="match status" value="1"/>
</dbReference>
<reference evidence="4" key="1">
    <citation type="journal article" date="2017" name="Med. Chem. Commun.">
        <title>Nonomuraea sp. ATCC 55076 harbours the largest actinomycete chromosome to date and the kistamicin biosynthetic gene cluster.</title>
        <authorList>
            <person name="Nazari B."/>
            <person name="Forneris C.C."/>
            <person name="Gibson M.I."/>
            <person name="Moon K."/>
            <person name="Schramma K.R."/>
            <person name="Seyedsayamdost M.R."/>
        </authorList>
    </citation>
    <scope>NUCLEOTIDE SEQUENCE [LARGE SCALE GENOMIC DNA]</scope>
    <source>
        <strain evidence="4">ATCC 55076</strain>
    </source>
</reference>
<feature type="domain" description="4-oxalocrotonate tautomerase-like" evidence="2">
    <location>
        <begin position="2"/>
        <end position="55"/>
    </location>
</feature>
<dbReference type="SUPFAM" id="SSF55331">
    <property type="entry name" value="Tautomerase/MIF"/>
    <property type="match status" value="1"/>
</dbReference>
<dbReference type="Pfam" id="PF01361">
    <property type="entry name" value="Tautomerase"/>
    <property type="match status" value="1"/>
</dbReference>
<evidence type="ECO:0000313" key="3">
    <source>
        <dbReference type="EMBL" id="AQZ61993.1"/>
    </source>
</evidence>
<dbReference type="InterPro" id="IPR014347">
    <property type="entry name" value="Tautomerase/MIF_sf"/>
</dbReference>
<dbReference type="STRING" id="1909395.BKM31_11370"/>
<evidence type="ECO:0000313" key="4">
    <source>
        <dbReference type="Proteomes" id="UP000190797"/>
    </source>
</evidence>
<dbReference type="InterPro" id="IPR004370">
    <property type="entry name" value="4-OT-like_dom"/>
</dbReference>
<evidence type="ECO:0000256" key="1">
    <source>
        <dbReference type="ARBA" id="ARBA00023235"/>
    </source>
</evidence>
<protein>
    <submittedName>
        <fullName evidence="3">4-oxalocrotonate tautomerase</fullName>
    </submittedName>
</protein>
<dbReference type="GO" id="GO:0016853">
    <property type="term" value="F:isomerase activity"/>
    <property type="evidence" value="ECO:0007669"/>
    <property type="project" value="UniProtKB-KW"/>
</dbReference>
<proteinExistence type="predicted"/>
<organism evidence="3 4">
    <name type="scientific">[Actinomadura] parvosata subsp. kistnae</name>
    <dbReference type="NCBI Taxonomy" id="1909395"/>
    <lineage>
        <taxon>Bacteria</taxon>
        <taxon>Bacillati</taxon>
        <taxon>Actinomycetota</taxon>
        <taxon>Actinomycetes</taxon>
        <taxon>Streptosporangiales</taxon>
        <taxon>Streptosporangiaceae</taxon>
        <taxon>Nonomuraea</taxon>
    </lineage>
</organism>
<dbReference type="RefSeq" id="WP_080038132.1">
    <property type="nucleotide sequence ID" value="NZ_CP017717.1"/>
</dbReference>
<dbReference type="EMBL" id="CP017717">
    <property type="protein sequence ID" value="AQZ61993.1"/>
    <property type="molecule type" value="Genomic_DNA"/>
</dbReference>
<sequence>MPHVTIQHFPLDLAPERRRRLADALTALVVEEFGTYEGAVSIALEPVDPGDWAAAVYEPRIAGRPEQLIKAPEYRR</sequence>
<keyword evidence="4" id="KW-1185">Reference proteome</keyword>
<dbReference type="KEGG" id="noa:BKM31_11370"/>
<dbReference type="Proteomes" id="UP000190797">
    <property type="component" value="Chromosome"/>
</dbReference>
<evidence type="ECO:0000259" key="2">
    <source>
        <dbReference type="Pfam" id="PF01361"/>
    </source>
</evidence>
<name>A0A1U9ZVL2_9ACTN</name>
<accession>A0A1U9ZVL2</accession>